<dbReference type="RefSeq" id="WP_310074699.1">
    <property type="nucleotide sequence ID" value="NZ_JAVDVX010000006.1"/>
</dbReference>
<organism evidence="6 7">
    <name type="scientific">Cellvibrio fibrivorans</name>
    <dbReference type="NCBI Taxonomy" id="126350"/>
    <lineage>
        <taxon>Bacteria</taxon>
        <taxon>Pseudomonadati</taxon>
        <taxon>Pseudomonadota</taxon>
        <taxon>Gammaproteobacteria</taxon>
        <taxon>Cellvibrionales</taxon>
        <taxon>Cellvibrionaceae</taxon>
        <taxon>Cellvibrio</taxon>
    </lineage>
</organism>
<keyword evidence="4" id="KW-0732">Signal</keyword>
<dbReference type="SMART" id="SM00656">
    <property type="entry name" value="Amb_all"/>
    <property type="match status" value="1"/>
</dbReference>
<dbReference type="InterPro" id="IPR011050">
    <property type="entry name" value="Pectin_lyase_fold/virulence"/>
</dbReference>
<feature type="domain" description="Pectate lyase" evidence="5">
    <location>
        <begin position="56"/>
        <end position="299"/>
    </location>
</feature>
<dbReference type="InterPro" id="IPR002022">
    <property type="entry name" value="Pec_lyase"/>
</dbReference>
<dbReference type="InterPro" id="IPR045032">
    <property type="entry name" value="PEL"/>
</dbReference>
<evidence type="ECO:0000313" key="7">
    <source>
        <dbReference type="Proteomes" id="UP001253595"/>
    </source>
</evidence>
<feature type="chain" id="PRO_5045882030" evidence="4">
    <location>
        <begin position="36"/>
        <end position="625"/>
    </location>
</feature>
<dbReference type="EMBL" id="JAVDVX010000006">
    <property type="protein sequence ID" value="MDR7091418.1"/>
    <property type="molecule type" value="Genomic_DNA"/>
</dbReference>
<keyword evidence="7" id="KW-1185">Reference proteome</keyword>
<keyword evidence="2" id="KW-0964">Secreted</keyword>
<comment type="caution">
    <text evidence="6">The sequence shown here is derived from an EMBL/GenBank/DDBJ whole genome shotgun (WGS) entry which is preliminary data.</text>
</comment>
<dbReference type="PANTHER" id="PTHR31683:SF18">
    <property type="entry name" value="PECTATE LYASE 21-RELATED"/>
    <property type="match status" value="1"/>
</dbReference>
<comment type="subcellular location">
    <subcellularLocation>
        <location evidence="2">Secreted</location>
    </subcellularLocation>
</comment>
<evidence type="ECO:0000313" key="6">
    <source>
        <dbReference type="EMBL" id="MDR7091418.1"/>
    </source>
</evidence>
<comment type="similarity">
    <text evidence="2">Belongs to the polysaccharide lyase 1 family.</text>
</comment>
<dbReference type="Gene3D" id="2.60.40.10">
    <property type="entry name" value="Immunoglobulins"/>
    <property type="match status" value="1"/>
</dbReference>
<proteinExistence type="inferred from homology"/>
<reference evidence="6 7" key="1">
    <citation type="submission" date="2023-07" db="EMBL/GenBank/DDBJ databases">
        <title>Sorghum-associated microbial communities from plants grown in Nebraska, USA.</title>
        <authorList>
            <person name="Schachtman D."/>
        </authorList>
    </citation>
    <scope>NUCLEOTIDE SEQUENCE [LARGE SCALE GENOMIC DNA]</scope>
    <source>
        <strain evidence="6 7">BE190</strain>
    </source>
</reference>
<evidence type="ECO:0000256" key="4">
    <source>
        <dbReference type="SAM" id="SignalP"/>
    </source>
</evidence>
<accession>A0ABU1V244</accession>
<dbReference type="InterPro" id="IPR013783">
    <property type="entry name" value="Ig-like_fold"/>
</dbReference>
<protein>
    <submittedName>
        <fullName evidence="6">Pectate lyase</fullName>
        <ecNumber evidence="6">4.2.2.2</ecNumber>
    </submittedName>
</protein>
<evidence type="ECO:0000256" key="2">
    <source>
        <dbReference type="RuleBase" id="RU361173"/>
    </source>
</evidence>
<dbReference type="Pfam" id="PF00544">
    <property type="entry name" value="Pectate_lyase_4"/>
    <property type="match status" value="1"/>
</dbReference>
<dbReference type="GO" id="GO:0030570">
    <property type="term" value="F:pectate lyase activity"/>
    <property type="evidence" value="ECO:0007669"/>
    <property type="project" value="UniProtKB-EC"/>
</dbReference>
<feature type="signal peptide" evidence="4">
    <location>
        <begin position="1"/>
        <end position="35"/>
    </location>
</feature>
<dbReference type="EC" id="4.2.2.2" evidence="6"/>
<keyword evidence="1 2" id="KW-0456">Lyase</keyword>
<evidence type="ECO:0000256" key="1">
    <source>
        <dbReference type="ARBA" id="ARBA00023239"/>
    </source>
</evidence>
<name>A0ABU1V244_9GAMM</name>
<keyword evidence="2" id="KW-0119">Carbohydrate metabolism</keyword>
<sequence length="625" mass="64859">MNTTTKTRLSPTRAGFSIKCMTAAIALLTGSAAFAAATGGFSTTDGGSASGSQAFTATSLDQLKTIVANAKSGGYPVVITYTGNEDSLINQMIKDHTVDSSGNCPNPRWSEAYRYVEIKEMTKGVTIIGANGSSANFGIVVNKSSNVIVRNMKIGALAGASNDADMIRIDSGSNVWVDHNELFAVNNECKGSPDGDLTFESAIDIKKDSHNVTVSYNVIRDSKKVGLDGSSSSDIAGGREITFHHNIYRNVSARLPLQRGGWTHMYNNLYDGITDSGINVRQAGYALIESNWFQNAKNPVTCRYDSSNCGFWDLRNNNVKSPADFATYNITWSSGGTIDATNWTTTAPFPISIPYSYSPVTPQCVKDKLANYAGVGKNNAQLTASACGNTSSSVAPSSVPAASSARSSVPKSSSAPSVASSSRSSSSVAVVSSSRSSSSVAATGSISLGATATGNSIVLSWTSNNLTLGTQEVYRDIDAEPAGRVRIASLSSSARMYTDATAASGQQYYYWIKNTTSGVVTNSNAASAKIGGTSSAASSSVASSRSSSSTGAPVLGGTGDYPSGFSKCADSGETCTVSSGDGWVAFGRKGKWVTKRVSVPGSIACTVAAFGSDPGGAPNKCSYKR</sequence>
<evidence type="ECO:0000256" key="3">
    <source>
        <dbReference type="SAM" id="MobiDB-lite"/>
    </source>
</evidence>
<gene>
    <name evidence="6" type="ORF">J2X05_003453</name>
</gene>
<dbReference type="Proteomes" id="UP001253595">
    <property type="component" value="Unassembled WGS sequence"/>
</dbReference>
<evidence type="ECO:0000259" key="5">
    <source>
        <dbReference type="SMART" id="SM00656"/>
    </source>
</evidence>
<keyword evidence="2" id="KW-0624">Polysaccharide degradation</keyword>
<dbReference type="SUPFAM" id="SSF51126">
    <property type="entry name" value="Pectin lyase-like"/>
    <property type="match status" value="1"/>
</dbReference>
<dbReference type="PANTHER" id="PTHR31683">
    <property type="entry name" value="PECTATE LYASE 18-RELATED"/>
    <property type="match status" value="1"/>
</dbReference>
<dbReference type="Gene3D" id="2.160.20.10">
    <property type="entry name" value="Single-stranded right-handed beta-helix, Pectin lyase-like"/>
    <property type="match status" value="1"/>
</dbReference>
<dbReference type="InterPro" id="IPR012334">
    <property type="entry name" value="Pectin_lyas_fold"/>
</dbReference>
<feature type="region of interest" description="Disordered" evidence="3">
    <location>
        <begin position="398"/>
        <end position="421"/>
    </location>
</feature>